<evidence type="ECO:0000313" key="2">
    <source>
        <dbReference type="EMBL" id="SPC39343.1"/>
    </source>
</evidence>
<sequence length="42" mass="4812">MSQNLHVSVSGNRRPINVKNTKKRMDETAAVLNFLKERKTAK</sequence>
<gene>
    <name evidence="2" type="ORF">LFUMFP_40027</name>
</gene>
<keyword evidence="3" id="KW-1185">Reference proteome</keyword>
<comment type="caution">
    <text evidence="2">The sequence shown here is derived from an EMBL/GenBank/DDBJ whole genome shotgun (WGS) entry which is preliminary data.</text>
</comment>
<protein>
    <submittedName>
        <fullName evidence="2">Uncharacterized protein</fullName>
    </submittedName>
</protein>
<evidence type="ECO:0000256" key="1">
    <source>
        <dbReference type="SAM" id="MobiDB-lite"/>
    </source>
</evidence>
<dbReference type="RefSeq" id="WP_268870693.1">
    <property type="nucleotide sequence ID" value="NZ_CBCPIL010000021.1"/>
</dbReference>
<evidence type="ECO:0000313" key="3">
    <source>
        <dbReference type="Proteomes" id="UP000238739"/>
    </source>
</evidence>
<organism evidence="2 3">
    <name type="scientific">Latilactobacillus fuchuensis</name>
    <dbReference type="NCBI Taxonomy" id="164393"/>
    <lineage>
        <taxon>Bacteria</taxon>
        <taxon>Bacillati</taxon>
        <taxon>Bacillota</taxon>
        <taxon>Bacilli</taxon>
        <taxon>Lactobacillales</taxon>
        <taxon>Lactobacillaceae</taxon>
        <taxon>Latilactobacillus</taxon>
    </lineage>
</organism>
<accession>A0A2N9DXD6</accession>
<dbReference type="EMBL" id="OGVC01000034">
    <property type="protein sequence ID" value="SPC39343.1"/>
    <property type="molecule type" value="Genomic_DNA"/>
</dbReference>
<dbReference type="AlphaFoldDB" id="A0A2N9DXD6"/>
<reference evidence="2" key="1">
    <citation type="submission" date="2018-01" db="EMBL/GenBank/DDBJ databases">
        <authorList>
            <person name="Chaillou S."/>
        </authorList>
    </citation>
    <scope>NUCLEOTIDE SEQUENCE [LARGE SCALE GENOMIC DNA]</scope>
    <source>
        <strain evidence="2">MFPC41A2801</strain>
    </source>
</reference>
<dbReference type="Proteomes" id="UP000238739">
    <property type="component" value="Unassembled WGS sequence"/>
</dbReference>
<proteinExistence type="predicted"/>
<feature type="compositionally biased region" description="Polar residues" evidence="1">
    <location>
        <begin position="1"/>
        <end position="11"/>
    </location>
</feature>
<name>A0A2N9DXD6_9LACO</name>
<feature type="region of interest" description="Disordered" evidence="1">
    <location>
        <begin position="1"/>
        <end position="23"/>
    </location>
</feature>